<keyword evidence="2" id="KW-1185">Reference proteome</keyword>
<dbReference type="Proteomes" id="UP000821865">
    <property type="component" value="Chromosome 4"/>
</dbReference>
<dbReference type="EMBL" id="CM023473">
    <property type="protein sequence ID" value="KAH7954512.1"/>
    <property type="molecule type" value="Genomic_DNA"/>
</dbReference>
<sequence length="931" mass="101240">MKHDPSSSDGAVYACGFQKNKYLDGERRCHQHWPEFCGRCKLGASPIDGAMARGPCHRVRFSARASQCAATAAAMQPGRGGHWTIKLPSSDFLLAAAGAAATTRPATAAAKAVVGTKPAIAAATVAVTVEPPQPTQPPSQPPSPPPPPQATTNHNYQHHSQWALQNYMQLVCRDRRAGASQLPPQQPQQQRHKQASSRLADVVAAGTFYTATAATSYWQQQQQMPDDSYVVYRTTAAEQRVFQQVGSYASWRDMRPKIGCLPIGQTTCADGDGHHEPSDHQDGGFTHQGQLQSFLAFQHQEHQQQQNWDQDSYLPYQDGVPGINGQGDGDAPAYGGGAAALGGADGADVLRDEQDEVVALLAEIDERHEKHLAFERVLQEREPTFWRHRWRTQTQFPSQHLLLQQQFIGTAGSCDSVDVFVDGGVWRSVSDNGLYDRSDRRLCPPFRVVQSRTSSVFFARFAADDITARYGRTTGSPTPPPSRASTPSPVPVVAVVTSTPPPQDTPEPANTATCAPPEDKNENCVEPKCAEEASGGKVEEKASPLTVHRDSPVQVKEAACAQPATKNQQPPQHVQRQEPVDATAIHQQRKPANDYRRSTYQRREYHSTRRYNEHDHSTPPPSSLDRAPGAGRQFKTTDGGRFPQNGHCREAFNNRPPANHHHHHHSDGGAYARGQQQPPRGGGHSTNRNRNRPNNNNRQCNGANQWNKDRVRQDAGPDVGNRGGFAGHRSSLPYCCRSVAGGSRVASPADASAPTPPPPPSHRGRRYNNKQSAGGSGGCGGQAQAQRQYSASKPSTQQVPPTSRDNQSAGAKSVAAIDNNGGRPPSNRKPNGDGSSRKPRRQQQQQQQRADYNQPRCASGKAGESATTTSPTPDSRKSCESVPTGCGKGDAATADCADGDLPDDGQNRRSMSLRMFWERTNLTIFRRRTSQ</sequence>
<comment type="caution">
    <text evidence="1">The sequence shown here is derived from an EMBL/GenBank/DDBJ whole genome shotgun (WGS) entry which is preliminary data.</text>
</comment>
<organism evidence="1 2">
    <name type="scientific">Dermacentor silvarum</name>
    <name type="common">Tick</name>
    <dbReference type="NCBI Taxonomy" id="543639"/>
    <lineage>
        <taxon>Eukaryota</taxon>
        <taxon>Metazoa</taxon>
        <taxon>Ecdysozoa</taxon>
        <taxon>Arthropoda</taxon>
        <taxon>Chelicerata</taxon>
        <taxon>Arachnida</taxon>
        <taxon>Acari</taxon>
        <taxon>Parasitiformes</taxon>
        <taxon>Ixodida</taxon>
        <taxon>Ixodoidea</taxon>
        <taxon>Ixodidae</taxon>
        <taxon>Rhipicephalinae</taxon>
        <taxon>Dermacentor</taxon>
    </lineage>
</organism>
<protein>
    <submittedName>
        <fullName evidence="1">Uncharacterized protein</fullName>
    </submittedName>
</protein>
<name>A0ACB8CZD8_DERSI</name>
<evidence type="ECO:0000313" key="2">
    <source>
        <dbReference type="Proteomes" id="UP000821865"/>
    </source>
</evidence>
<proteinExistence type="predicted"/>
<gene>
    <name evidence="1" type="ORF">HPB49_019354</name>
</gene>
<evidence type="ECO:0000313" key="1">
    <source>
        <dbReference type="EMBL" id="KAH7954512.1"/>
    </source>
</evidence>
<accession>A0ACB8CZD8</accession>
<reference evidence="1" key="1">
    <citation type="submission" date="2020-05" db="EMBL/GenBank/DDBJ databases">
        <title>Large-scale comparative analyses of tick genomes elucidate their genetic diversity and vector capacities.</title>
        <authorList>
            <person name="Jia N."/>
            <person name="Wang J."/>
            <person name="Shi W."/>
            <person name="Du L."/>
            <person name="Sun Y."/>
            <person name="Zhan W."/>
            <person name="Jiang J."/>
            <person name="Wang Q."/>
            <person name="Zhang B."/>
            <person name="Ji P."/>
            <person name="Sakyi L.B."/>
            <person name="Cui X."/>
            <person name="Yuan T."/>
            <person name="Jiang B."/>
            <person name="Yang W."/>
            <person name="Lam T.T.-Y."/>
            <person name="Chang Q."/>
            <person name="Ding S."/>
            <person name="Wang X."/>
            <person name="Zhu J."/>
            <person name="Ruan X."/>
            <person name="Zhao L."/>
            <person name="Wei J."/>
            <person name="Que T."/>
            <person name="Du C."/>
            <person name="Cheng J."/>
            <person name="Dai P."/>
            <person name="Han X."/>
            <person name="Huang E."/>
            <person name="Gao Y."/>
            <person name="Liu J."/>
            <person name="Shao H."/>
            <person name="Ye R."/>
            <person name="Li L."/>
            <person name="Wei W."/>
            <person name="Wang X."/>
            <person name="Wang C."/>
            <person name="Yang T."/>
            <person name="Huo Q."/>
            <person name="Li W."/>
            <person name="Guo W."/>
            <person name="Chen H."/>
            <person name="Zhou L."/>
            <person name="Ni X."/>
            <person name="Tian J."/>
            <person name="Zhou Y."/>
            <person name="Sheng Y."/>
            <person name="Liu T."/>
            <person name="Pan Y."/>
            <person name="Xia L."/>
            <person name="Li J."/>
            <person name="Zhao F."/>
            <person name="Cao W."/>
        </authorList>
    </citation>
    <scope>NUCLEOTIDE SEQUENCE</scope>
    <source>
        <strain evidence="1">Dsil-2018</strain>
    </source>
</reference>